<comment type="similarity">
    <text evidence="1">Belongs to the peptidase S9A family.</text>
</comment>
<dbReference type="InterPro" id="IPR051543">
    <property type="entry name" value="Serine_Peptidase_S9A"/>
</dbReference>
<sequence length="718" mass="79029">MISASLGAFLAWLPGQPAASAGVHAPTPPRAARRPVRIEQLGRVRIDNYAWLRAENWDEARFDPALLDAEIIAHLEAENAYAEAVLEPLTERRGVYAARMSALQSEPTEAPALETGGFAYRVRHPLGADHPEHVRTLPHGSEEIVFAPGDRARRRAYYRPVAEQHSPDHRYFVWAEDTEGGDAYRICAHDLQTGETVEQPNAEAFGWEGVAVSPCSRFVFWTRRNARGRPTRVYRTPLDKLGDSTGADTLVYEETDEALFLSVRRAASGAHIAIRISGPVLDEWRLIAANRIEDEPVLVEPRTPGLRYEVEDWGGTLVILTDADQAIDGQIVTAPREAPGRENWRVLVVHQPGTHILDIRPFAGHLARRQRRNGRLEIVTRDLNGAEHVTGFDDDAYGLAFDGVQEHSGSRLRLIHQSPREPAGWISCDMSSGETHELARQRIGGGFRRDDYEVLRLNAPSPDGAQIPLTVLRRRTPDGTGPKPVLLYGYGAYGVSTEANFSPEAIALVDQGWIYAIAHVRGGSEQGRRWFLDGRREKKVNSFIDFNACAEHLLDQGLARAGGIVGYGLSAGGLLVGGAVNRAPGLYAGIIAQVPFVDMLNTMSDADHPLVPLFRPDWGDPLADPDAYDWIAAISPYENVRPQPYPAILATAGVRDPRVSYWEPAKWTAALREATTSDNPVLFMTHMAAGHQTSGGVSDRHAQMALFWAFADFAAGRA</sequence>
<dbReference type="InterPro" id="IPR002470">
    <property type="entry name" value="Peptidase_S9A"/>
</dbReference>
<evidence type="ECO:0000256" key="1">
    <source>
        <dbReference type="ARBA" id="ARBA00005228"/>
    </source>
</evidence>
<accession>A0A3T0E9E1</accession>
<evidence type="ECO:0000256" key="2">
    <source>
        <dbReference type="ARBA" id="ARBA00022670"/>
    </source>
</evidence>
<keyword evidence="8" id="KW-1185">Reference proteome</keyword>
<dbReference type="GO" id="GO:0006508">
    <property type="term" value="P:proteolysis"/>
    <property type="evidence" value="ECO:0007669"/>
    <property type="project" value="UniProtKB-KW"/>
</dbReference>
<dbReference type="Gene3D" id="3.40.50.1820">
    <property type="entry name" value="alpha/beta hydrolase"/>
    <property type="match status" value="1"/>
</dbReference>
<feature type="domain" description="Peptidase S9 prolyl oligopeptidase catalytic" evidence="5">
    <location>
        <begin position="501"/>
        <end position="712"/>
    </location>
</feature>
<evidence type="ECO:0000256" key="4">
    <source>
        <dbReference type="ARBA" id="ARBA00022825"/>
    </source>
</evidence>
<keyword evidence="3" id="KW-0378">Hydrolase</keyword>
<dbReference type="Pfam" id="PF02897">
    <property type="entry name" value="Peptidase_S9_N"/>
    <property type="match status" value="1"/>
</dbReference>
<dbReference type="PRINTS" id="PR00862">
    <property type="entry name" value="PROLIGOPTASE"/>
</dbReference>
<evidence type="ECO:0000313" key="7">
    <source>
        <dbReference type="EMBL" id="AZU04053.1"/>
    </source>
</evidence>
<dbReference type="SUPFAM" id="SSF50993">
    <property type="entry name" value="Peptidase/esterase 'gauge' domain"/>
    <property type="match status" value="1"/>
</dbReference>
<evidence type="ECO:0000259" key="5">
    <source>
        <dbReference type="Pfam" id="PF00326"/>
    </source>
</evidence>
<dbReference type="Proteomes" id="UP000286954">
    <property type="component" value="Chromosome"/>
</dbReference>
<dbReference type="SUPFAM" id="SSF53474">
    <property type="entry name" value="alpha/beta-Hydrolases"/>
    <property type="match status" value="1"/>
</dbReference>
<dbReference type="InterPro" id="IPR023302">
    <property type="entry name" value="Pept_S9A_N"/>
</dbReference>
<dbReference type="Gene3D" id="2.130.10.120">
    <property type="entry name" value="Prolyl oligopeptidase, N-terminal domain"/>
    <property type="match status" value="1"/>
</dbReference>
<dbReference type="InterPro" id="IPR029058">
    <property type="entry name" value="AB_hydrolase_fold"/>
</dbReference>
<organism evidence="7 8">
    <name type="scientific">Glycocaulis alkaliphilus</name>
    <dbReference type="NCBI Taxonomy" id="1434191"/>
    <lineage>
        <taxon>Bacteria</taxon>
        <taxon>Pseudomonadati</taxon>
        <taxon>Pseudomonadota</taxon>
        <taxon>Alphaproteobacteria</taxon>
        <taxon>Maricaulales</taxon>
        <taxon>Maricaulaceae</taxon>
        <taxon>Glycocaulis</taxon>
    </lineage>
</organism>
<name>A0A3T0E9E1_9PROT</name>
<dbReference type="InterPro" id="IPR001375">
    <property type="entry name" value="Peptidase_S9_cat"/>
</dbReference>
<dbReference type="KEGG" id="gak:X907_1520"/>
<proteinExistence type="inferred from homology"/>
<dbReference type="PANTHER" id="PTHR11757:SF19">
    <property type="entry name" value="PROLYL ENDOPEPTIDASE-LIKE"/>
    <property type="match status" value="1"/>
</dbReference>
<keyword evidence="4" id="KW-0720">Serine protease</keyword>
<keyword evidence="2 7" id="KW-0645">Protease</keyword>
<protein>
    <submittedName>
        <fullName evidence="7">Protease II</fullName>
    </submittedName>
</protein>
<dbReference type="AlphaFoldDB" id="A0A3T0E9E1"/>
<evidence type="ECO:0000256" key="3">
    <source>
        <dbReference type="ARBA" id="ARBA00022801"/>
    </source>
</evidence>
<feature type="domain" description="Peptidase S9A N-terminal" evidence="6">
    <location>
        <begin position="32"/>
        <end position="436"/>
    </location>
</feature>
<dbReference type="Pfam" id="PF00326">
    <property type="entry name" value="Peptidase_S9"/>
    <property type="match status" value="1"/>
</dbReference>
<dbReference type="EMBL" id="CP018911">
    <property type="protein sequence ID" value="AZU04053.1"/>
    <property type="molecule type" value="Genomic_DNA"/>
</dbReference>
<gene>
    <name evidence="7" type="ORF">X907_1520</name>
</gene>
<reference evidence="7 8" key="1">
    <citation type="submission" date="2016-12" db="EMBL/GenBank/DDBJ databases">
        <title>The genome of dimorphic prosthecate Glycocaulis alkaliphilus 6b-8t, isolated from crude oil dictates its adaptability in petroleum environments.</title>
        <authorList>
            <person name="Wu X.-L."/>
            <person name="Geng S."/>
        </authorList>
    </citation>
    <scope>NUCLEOTIDE SEQUENCE [LARGE SCALE GENOMIC DNA]</scope>
    <source>
        <strain evidence="7 8">6B-8</strain>
    </source>
</reference>
<evidence type="ECO:0000313" key="8">
    <source>
        <dbReference type="Proteomes" id="UP000286954"/>
    </source>
</evidence>
<dbReference type="PANTHER" id="PTHR11757">
    <property type="entry name" value="PROTEASE FAMILY S9A OLIGOPEPTIDASE"/>
    <property type="match status" value="1"/>
</dbReference>
<evidence type="ECO:0000259" key="6">
    <source>
        <dbReference type="Pfam" id="PF02897"/>
    </source>
</evidence>
<dbReference type="GO" id="GO:0004252">
    <property type="term" value="F:serine-type endopeptidase activity"/>
    <property type="evidence" value="ECO:0007669"/>
    <property type="project" value="InterPro"/>
</dbReference>